<keyword evidence="3" id="KW-1185">Reference proteome</keyword>
<organism evidence="2 3">
    <name type="scientific">Pelomonas candidula</name>
    <dbReference type="NCBI Taxonomy" id="3299025"/>
    <lineage>
        <taxon>Bacteria</taxon>
        <taxon>Pseudomonadati</taxon>
        <taxon>Pseudomonadota</taxon>
        <taxon>Betaproteobacteria</taxon>
        <taxon>Burkholderiales</taxon>
        <taxon>Sphaerotilaceae</taxon>
        <taxon>Roseateles</taxon>
    </lineage>
</organism>
<reference evidence="2 3" key="1">
    <citation type="submission" date="2024-08" db="EMBL/GenBank/DDBJ databases">
        <authorList>
            <person name="Lu H."/>
        </authorList>
    </citation>
    <scope>NUCLEOTIDE SEQUENCE [LARGE SCALE GENOMIC DNA]</scope>
    <source>
        <strain evidence="2 3">BYS78W</strain>
    </source>
</reference>
<dbReference type="EMBL" id="JBIGIC010000001">
    <property type="protein sequence ID" value="MFG6485235.1"/>
    <property type="molecule type" value="Genomic_DNA"/>
</dbReference>
<dbReference type="Proteomes" id="UP001606134">
    <property type="component" value="Unassembled WGS sequence"/>
</dbReference>
<evidence type="ECO:0000256" key="1">
    <source>
        <dbReference type="SAM" id="SignalP"/>
    </source>
</evidence>
<accession>A0ABW7H5R5</accession>
<feature type="signal peptide" evidence="1">
    <location>
        <begin position="1"/>
        <end position="21"/>
    </location>
</feature>
<evidence type="ECO:0008006" key="4">
    <source>
        <dbReference type="Google" id="ProtNLM"/>
    </source>
</evidence>
<name>A0ABW7H5R5_9BURK</name>
<protein>
    <recommendedName>
        <fullName evidence="4">DUF2939 domain-containing protein</fullName>
    </recommendedName>
</protein>
<evidence type="ECO:0000313" key="2">
    <source>
        <dbReference type="EMBL" id="MFG6485235.1"/>
    </source>
</evidence>
<feature type="chain" id="PRO_5046755814" description="DUF2939 domain-containing protein" evidence="1">
    <location>
        <begin position="22"/>
        <end position="176"/>
    </location>
</feature>
<proteinExistence type="predicted"/>
<gene>
    <name evidence="2" type="ORF">ACG04R_01055</name>
</gene>
<keyword evidence="1" id="KW-0732">Signal</keyword>
<comment type="caution">
    <text evidence="2">The sequence shown here is derived from an EMBL/GenBank/DDBJ whole genome shotgun (WGS) entry which is preliminary data.</text>
</comment>
<evidence type="ECO:0000313" key="3">
    <source>
        <dbReference type="Proteomes" id="UP001606134"/>
    </source>
</evidence>
<sequence>MRIVAFLVTAALLGSLFSASAAELSFSEQATVLQGAHKLQEATLRSDARTVADLTSPLIARLGVPVEAIQSMTQAAMKQFAAMGLLIDRSEFGTPGSVYAANGVEACFIPYRHEIHTATRRGRSIGYLIALRDRPDTEWKFLDSAMFRSRPELLGRLLPGLPSDAKIPDNRNEFDD</sequence>
<dbReference type="RefSeq" id="WP_394405706.1">
    <property type="nucleotide sequence ID" value="NZ_JBIGIC010000001.1"/>
</dbReference>